<protein>
    <submittedName>
        <fullName evidence="2">Dip1-associated protein B</fullName>
    </submittedName>
</protein>
<feature type="compositionally biased region" description="Gly residues" evidence="1">
    <location>
        <begin position="89"/>
        <end position="99"/>
    </location>
</feature>
<proteinExistence type="evidence at transcript level"/>
<feature type="region of interest" description="Disordered" evidence="1">
    <location>
        <begin position="163"/>
        <end position="216"/>
    </location>
</feature>
<evidence type="ECO:0000256" key="1">
    <source>
        <dbReference type="SAM" id="MobiDB-lite"/>
    </source>
</evidence>
<gene>
    <name evidence="2" type="primary">DapB</name>
</gene>
<name>Q9LD32_CRYCO</name>
<feature type="non-terminal residue" evidence="2">
    <location>
        <position position="1"/>
    </location>
</feature>
<dbReference type="AlphaFoldDB" id="Q9LD32"/>
<evidence type="ECO:0000313" key="2">
    <source>
        <dbReference type="EMBL" id="AAF78927.1"/>
    </source>
</evidence>
<accession>Q9LD32</accession>
<feature type="compositionally biased region" description="Low complexity" evidence="1">
    <location>
        <begin position="185"/>
        <end position="201"/>
    </location>
</feature>
<feature type="compositionally biased region" description="Polar residues" evidence="1">
    <location>
        <begin position="207"/>
        <end position="216"/>
    </location>
</feature>
<reference evidence="2" key="2">
    <citation type="submission" date="2000-04" db="EMBL/GenBank/DDBJ databases">
        <authorList>
            <person name="Guillebault D."/>
            <person name="Moreau H."/>
        </authorList>
    </citation>
    <scope>NUCLEOTIDE SEQUENCE</scope>
</reference>
<sequence length="297" mass="30610">ETEVPEVTPEVVLDDDEIAAACAPAQAPSAFPKSVHAASAAEVERTTEADGVEVAAVLSDTTSCAPTELESMSSDEGERGPCADVKQGAFGGGWQTAGLGGRQQDVGLFQAGWGVGPQGRFAASREPLNSDASRFTESSLGTSAWTNSLVSPLRSKGQIDTIDIESPSPLLGKPSSAPPADGSCPPQQQQQQQQQPLQNSQPPLPTSEATTASSPVFNCGDVASHKQRWGTPVTEGSTEVCTTSNLCLYFEKSGLLWDSPKSSGVDEAPLRTGSGACNPSEDGGTPLGFICGLENGC</sequence>
<feature type="region of interest" description="Disordered" evidence="1">
    <location>
        <begin position="65"/>
        <end position="99"/>
    </location>
</feature>
<reference evidence="2" key="1">
    <citation type="journal article" date="1999" name="J. Eukaryot. Microbiol.">
        <title>Cyclic expression of a nuclear protein in a dinoflagellate.</title>
        <authorList>
            <person name="Bhaud Y."/>
            <person name="Geraud M.L."/>
            <person name="Ausseil J."/>
            <person name="Soyer-Gobillard M.O."/>
            <person name="Moreau H."/>
        </authorList>
    </citation>
    <scope>NUCLEOTIDE SEQUENCE</scope>
</reference>
<organism evidence="2">
    <name type="scientific">Crypthecodinium cohnii</name>
    <name type="common">Dinoflagellate</name>
    <name type="synonym">Glenodinium cohnii</name>
    <dbReference type="NCBI Taxonomy" id="2866"/>
    <lineage>
        <taxon>Eukaryota</taxon>
        <taxon>Sar</taxon>
        <taxon>Alveolata</taxon>
        <taxon>Dinophyceae</taxon>
        <taxon>Gonyaulacales</taxon>
        <taxon>Crypthecodiniaceae</taxon>
        <taxon>Crypthecodinium</taxon>
    </lineage>
</organism>
<dbReference type="EMBL" id="AF255445">
    <property type="protein sequence ID" value="AAF78927.1"/>
    <property type="molecule type" value="mRNA"/>
</dbReference>
<feature type="compositionally biased region" description="Polar residues" evidence="1">
    <location>
        <begin position="65"/>
        <end position="74"/>
    </location>
</feature>